<protein>
    <submittedName>
        <fullName evidence="1">Uncharacterized protein</fullName>
    </submittedName>
</protein>
<sequence>MADFGNRFLNMVIFGCITDTNFLRQIRQSFPLELYKSSVRQNVAKLLYNYIDQYKEAPGDHFHDLFYDYIETISDKKKP</sequence>
<evidence type="ECO:0000313" key="1">
    <source>
        <dbReference type="EMBL" id="GAG21100.1"/>
    </source>
</evidence>
<feature type="non-terminal residue" evidence="1">
    <location>
        <position position="79"/>
    </location>
</feature>
<accession>X0VS97</accession>
<organism evidence="1">
    <name type="scientific">marine sediment metagenome</name>
    <dbReference type="NCBI Taxonomy" id="412755"/>
    <lineage>
        <taxon>unclassified sequences</taxon>
        <taxon>metagenomes</taxon>
        <taxon>ecological metagenomes</taxon>
    </lineage>
</organism>
<reference evidence="1" key="1">
    <citation type="journal article" date="2014" name="Front. Microbiol.">
        <title>High frequency of phylogenetically diverse reductive dehalogenase-homologous genes in deep subseafloor sedimentary metagenomes.</title>
        <authorList>
            <person name="Kawai M."/>
            <person name="Futagami T."/>
            <person name="Toyoda A."/>
            <person name="Takaki Y."/>
            <person name="Nishi S."/>
            <person name="Hori S."/>
            <person name="Arai W."/>
            <person name="Tsubouchi T."/>
            <person name="Morono Y."/>
            <person name="Uchiyama I."/>
            <person name="Ito T."/>
            <person name="Fujiyama A."/>
            <person name="Inagaki F."/>
            <person name="Takami H."/>
        </authorList>
    </citation>
    <scope>NUCLEOTIDE SEQUENCE</scope>
    <source>
        <strain evidence="1">Expedition CK06-06</strain>
    </source>
</reference>
<name>X0VS97_9ZZZZ</name>
<proteinExistence type="predicted"/>
<dbReference type="EMBL" id="BARS01039626">
    <property type="protein sequence ID" value="GAG21100.1"/>
    <property type="molecule type" value="Genomic_DNA"/>
</dbReference>
<comment type="caution">
    <text evidence="1">The sequence shown here is derived from an EMBL/GenBank/DDBJ whole genome shotgun (WGS) entry which is preliminary data.</text>
</comment>
<dbReference type="AlphaFoldDB" id="X0VS97"/>
<gene>
    <name evidence="1" type="ORF">S01H1_60502</name>
</gene>